<feature type="transmembrane region" description="Helical" evidence="5">
    <location>
        <begin position="173"/>
        <end position="191"/>
    </location>
</feature>
<evidence type="ECO:0000256" key="1">
    <source>
        <dbReference type="ARBA" id="ARBA00004141"/>
    </source>
</evidence>
<feature type="domain" description="Ferric oxidoreductase" evidence="6">
    <location>
        <begin position="66"/>
        <end position="181"/>
    </location>
</feature>
<gene>
    <name evidence="7" type="ORF">O0R46_08190</name>
</gene>
<protein>
    <submittedName>
        <fullName evidence="7">Ferric reductase-like transmembrane domain-containing protein</fullName>
    </submittedName>
</protein>
<evidence type="ECO:0000256" key="5">
    <source>
        <dbReference type="SAM" id="Phobius"/>
    </source>
</evidence>
<comment type="subcellular location">
    <subcellularLocation>
        <location evidence="1">Membrane</location>
        <topology evidence="1">Multi-pass membrane protein</topology>
    </subcellularLocation>
</comment>
<evidence type="ECO:0000256" key="4">
    <source>
        <dbReference type="ARBA" id="ARBA00023136"/>
    </source>
</evidence>
<keyword evidence="3 5" id="KW-1133">Transmembrane helix</keyword>
<reference evidence="7" key="1">
    <citation type="submission" date="2022-12" db="EMBL/GenBank/DDBJ databases">
        <title>Peptostreptococcus.</title>
        <authorList>
            <person name="Lee S.H."/>
        </authorList>
    </citation>
    <scope>NUCLEOTIDE SEQUENCE</scope>
    <source>
        <strain evidence="7">CBA3647</strain>
    </source>
</reference>
<dbReference type="EMBL" id="CP114052">
    <property type="protein sequence ID" value="WAW14569.1"/>
    <property type="molecule type" value="Genomic_DNA"/>
</dbReference>
<feature type="transmembrane region" description="Helical" evidence="5">
    <location>
        <begin position="58"/>
        <end position="81"/>
    </location>
</feature>
<feature type="transmembrane region" description="Helical" evidence="5">
    <location>
        <begin position="93"/>
        <end position="114"/>
    </location>
</feature>
<keyword evidence="2 5" id="KW-0812">Transmembrane</keyword>
<feature type="transmembrane region" description="Helical" evidence="5">
    <location>
        <begin position="197"/>
        <end position="215"/>
    </location>
</feature>
<evidence type="ECO:0000256" key="2">
    <source>
        <dbReference type="ARBA" id="ARBA00022692"/>
    </source>
</evidence>
<dbReference type="Proteomes" id="UP001164187">
    <property type="component" value="Chromosome"/>
</dbReference>
<dbReference type="InterPro" id="IPR013130">
    <property type="entry name" value="Fe3_Rdtase_TM_dom"/>
</dbReference>
<accession>A0ABY7JN28</accession>
<keyword evidence="4 5" id="KW-0472">Membrane</keyword>
<organism evidence="7 8">
    <name type="scientific">Peptostreptococcus equinus</name>
    <dbReference type="NCBI Taxonomy" id="3003601"/>
    <lineage>
        <taxon>Bacteria</taxon>
        <taxon>Bacillati</taxon>
        <taxon>Bacillota</taxon>
        <taxon>Clostridia</taxon>
        <taxon>Peptostreptococcales</taxon>
        <taxon>Peptostreptococcaceae</taxon>
        <taxon>Peptostreptococcus</taxon>
    </lineage>
</organism>
<evidence type="ECO:0000313" key="7">
    <source>
        <dbReference type="EMBL" id="WAW14569.1"/>
    </source>
</evidence>
<sequence length="230" mass="27188">MVLIIGMIFTLALIWFSKDLIKKYPKTSYLISFIVALAVVYIYYTGMNKTLPKEFVKYFLNIFKRGIFATTIFIVVMYLGCFTKHNYVSKKLMVIRGEISIIACIFALTHNIIYGKKYFVWLLFDRSKLNTNQFIAVIISLIMIALMIILMVTSFKCVRKKMSGLTWKRVQRLAYPFFLLIYVHVMALYVAKYNKKVLDMIIYTLIFGLYVFFRLRKQSLKKRQRLAINK</sequence>
<evidence type="ECO:0000259" key="6">
    <source>
        <dbReference type="Pfam" id="PF01794"/>
    </source>
</evidence>
<name>A0ABY7JN28_9FIRM</name>
<proteinExistence type="predicted"/>
<evidence type="ECO:0000256" key="3">
    <source>
        <dbReference type="ARBA" id="ARBA00022989"/>
    </source>
</evidence>
<evidence type="ECO:0000313" key="8">
    <source>
        <dbReference type="Proteomes" id="UP001164187"/>
    </source>
</evidence>
<dbReference type="Pfam" id="PF01794">
    <property type="entry name" value="Ferric_reduct"/>
    <property type="match status" value="1"/>
</dbReference>
<keyword evidence="8" id="KW-1185">Reference proteome</keyword>
<feature type="transmembrane region" description="Helical" evidence="5">
    <location>
        <begin position="27"/>
        <end position="46"/>
    </location>
</feature>
<feature type="transmembrane region" description="Helical" evidence="5">
    <location>
        <begin position="134"/>
        <end position="152"/>
    </location>
</feature>
<dbReference type="RefSeq" id="WP_269311266.1">
    <property type="nucleotide sequence ID" value="NZ_CP114052.1"/>
</dbReference>